<feature type="transmembrane region" description="Helical" evidence="13">
    <location>
        <begin position="86"/>
        <end position="108"/>
    </location>
</feature>
<gene>
    <name evidence="14" type="ORF">TMSB3V08_LOCUS1521</name>
</gene>
<feature type="transmembrane region" description="Helical" evidence="13">
    <location>
        <begin position="412"/>
        <end position="431"/>
    </location>
</feature>
<dbReference type="InterPro" id="IPR051163">
    <property type="entry name" value="Sodium:Solute_Symporter_SSF"/>
</dbReference>
<feature type="transmembrane region" description="Helical" evidence="13">
    <location>
        <begin position="377"/>
        <end position="400"/>
    </location>
</feature>
<dbReference type="GO" id="GO:0015293">
    <property type="term" value="F:symporter activity"/>
    <property type="evidence" value="ECO:0007669"/>
    <property type="project" value="TreeGrafter"/>
</dbReference>
<dbReference type="Pfam" id="PF00474">
    <property type="entry name" value="SSF"/>
    <property type="match status" value="1"/>
</dbReference>
<feature type="transmembrane region" description="Helical" evidence="13">
    <location>
        <begin position="12"/>
        <end position="32"/>
    </location>
</feature>
<evidence type="ECO:0000256" key="5">
    <source>
        <dbReference type="ARBA" id="ARBA00022692"/>
    </source>
</evidence>
<comment type="subcellular location">
    <subcellularLocation>
        <location evidence="1">Cell membrane</location>
        <topology evidence="1">Multi-pass membrane protein</topology>
    </subcellularLocation>
</comment>
<feature type="transmembrane region" description="Helical" evidence="13">
    <location>
        <begin position="241"/>
        <end position="259"/>
    </location>
</feature>
<evidence type="ECO:0000256" key="13">
    <source>
        <dbReference type="SAM" id="Phobius"/>
    </source>
</evidence>
<evidence type="ECO:0000256" key="4">
    <source>
        <dbReference type="ARBA" id="ARBA00022475"/>
    </source>
</evidence>
<feature type="transmembrane region" description="Helical" evidence="13">
    <location>
        <begin position="129"/>
        <end position="151"/>
    </location>
</feature>
<dbReference type="GO" id="GO:0006814">
    <property type="term" value="P:sodium ion transport"/>
    <property type="evidence" value="ECO:0007669"/>
    <property type="project" value="UniProtKB-KW"/>
</dbReference>
<dbReference type="NCBIfam" id="TIGR00813">
    <property type="entry name" value="sss"/>
    <property type="match status" value="1"/>
</dbReference>
<evidence type="ECO:0000256" key="9">
    <source>
        <dbReference type="ARBA" id="ARBA00023136"/>
    </source>
</evidence>
<accession>A0A7R9DZD2</accession>
<comment type="similarity">
    <text evidence="2 11">Belongs to the sodium:solute symporter (SSF) (TC 2.A.21) family.</text>
</comment>
<dbReference type="CDD" id="cd11492">
    <property type="entry name" value="SLC5sbd_NIS-SMVT"/>
    <property type="match status" value="1"/>
</dbReference>
<evidence type="ECO:0000256" key="7">
    <source>
        <dbReference type="ARBA" id="ARBA00023053"/>
    </source>
</evidence>
<dbReference type="PROSITE" id="PS50283">
    <property type="entry name" value="NA_SOLUT_SYMP_3"/>
    <property type="match status" value="1"/>
</dbReference>
<keyword evidence="7" id="KW-0915">Sodium</keyword>
<keyword evidence="6 13" id="KW-1133">Transmembrane helix</keyword>
<evidence type="ECO:0000256" key="12">
    <source>
        <dbReference type="SAM" id="MobiDB-lite"/>
    </source>
</evidence>
<name>A0A7R9DZD2_9NEOP</name>
<feature type="transmembrane region" description="Helical" evidence="13">
    <location>
        <begin position="194"/>
        <end position="221"/>
    </location>
</feature>
<sequence length="513" mass="55693">MDTEYNDGAFGTWDYVVLSLMLIISASIGVYYRFTGGKQKTTQEYLHGDKDLSVIPVAVSLMASFMSAITILGVSTENYTFGTQFIVINFGYGIATPFAAYCFLPVFFKMQATSAYQYLEIRFGATTRLCTSLAFSLQMVLYMGIVLYAPAIALEAVTGISKTVAILSVGIVCTFYSTIGGMKAVVVTDVFQSLLMFAAVFLVIIKGAIDVGGLGEIWRIAKEGGRLEFDNMSPDPTVRHTWWSLILGGGFTYCSLYAVNQTQVQRLLTLRDLRRSQFALWLSWPVLTLLSLSTSFAGLAIYSKYYNCDPLKSGRISSSDQRESGKPFRKNPPPFHPTEIRTSISPFSAVELNTTSALANYATKLMPLFVGDTMREFPGLCGLFVAGIFSGSLSTVSSALNSLAAVTLEDYLKGAVSGLVGGLIIAFWIGFGGPKPPPPTLPISIESCSIESSTFGSNSTFEDFEISTENSTFLIETSNLRLTAVDSQPTVQPKASVYSLDLMKLSVTVKACP</sequence>
<evidence type="ECO:0000256" key="8">
    <source>
        <dbReference type="ARBA" id="ARBA00023065"/>
    </source>
</evidence>
<proteinExistence type="inferred from homology"/>
<feature type="transmembrane region" description="Helical" evidence="13">
    <location>
        <begin position="52"/>
        <end position="74"/>
    </location>
</feature>
<organism evidence="14">
    <name type="scientific">Timema monikensis</name>
    <dbReference type="NCBI Taxonomy" id="170555"/>
    <lineage>
        <taxon>Eukaryota</taxon>
        <taxon>Metazoa</taxon>
        <taxon>Ecdysozoa</taxon>
        <taxon>Arthropoda</taxon>
        <taxon>Hexapoda</taxon>
        <taxon>Insecta</taxon>
        <taxon>Pterygota</taxon>
        <taxon>Neoptera</taxon>
        <taxon>Polyneoptera</taxon>
        <taxon>Phasmatodea</taxon>
        <taxon>Timematodea</taxon>
        <taxon>Timematoidea</taxon>
        <taxon>Timematidae</taxon>
        <taxon>Timema</taxon>
    </lineage>
</organism>
<keyword evidence="3" id="KW-0813">Transport</keyword>
<evidence type="ECO:0000256" key="1">
    <source>
        <dbReference type="ARBA" id="ARBA00004651"/>
    </source>
</evidence>
<keyword evidence="9 13" id="KW-0472">Membrane</keyword>
<evidence type="ECO:0000256" key="11">
    <source>
        <dbReference type="RuleBase" id="RU362091"/>
    </source>
</evidence>
<dbReference type="Gene3D" id="1.20.1730.10">
    <property type="entry name" value="Sodium/glucose cotransporter"/>
    <property type="match status" value="1"/>
</dbReference>
<reference evidence="14" key="1">
    <citation type="submission" date="2020-11" db="EMBL/GenBank/DDBJ databases">
        <authorList>
            <person name="Tran Van P."/>
        </authorList>
    </citation>
    <scope>NUCLEOTIDE SEQUENCE</scope>
</reference>
<evidence type="ECO:0000313" key="14">
    <source>
        <dbReference type="EMBL" id="CAD7424583.1"/>
    </source>
</evidence>
<evidence type="ECO:0000256" key="6">
    <source>
        <dbReference type="ARBA" id="ARBA00022989"/>
    </source>
</evidence>
<feature type="transmembrane region" description="Helical" evidence="13">
    <location>
        <begin position="163"/>
        <end position="182"/>
    </location>
</feature>
<dbReference type="EMBL" id="OB792811">
    <property type="protein sequence ID" value="CAD7424583.1"/>
    <property type="molecule type" value="Genomic_DNA"/>
</dbReference>
<dbReference type="InterPro" id="IPR001734">
    <property type="entry name" value="Na/solute_symporter"/>
</dbReference>
<dbReference type="AlphaFoldDB" id="A0A7R9DZD2"/>
<evidence type="ECO:0000256" key="2">
    <source>
        <dbReference type="ARBA" id="ARBA00006434"/>
    </source>
</evidence>
<keyword evidence="4" id="KW-1003">Cell membrane</keyword>
<feature type="region of interest" description="Disordered" evidence="12">
    <location>
        <begin position="316"/>
        <end position="337"/>
    </location>
</feature>
<dbReference type="InterPro" id="IPR038377">
    <property type="entry name" value="Na/Glc_symporter_sf"/>
</dbReference>
<dbReference type="PANTHER" id="PTHR42985">
    <property type="entry name" value="SODIUM-COUPLED MONOCARBOXYLATE TRANSPORTER"/>
    <property type="match status" value="1"/>
</dbReference>
<keyword evidence="10" id="KW-0739">Sodium transport</keyword>
<evidence type="ECO:0000256" key="10">
    <source>
        <dbReference type="ARBA" id="ARBA00023201"/>
    </source>
</evidence>
<protein>
    <recommendedName>
        <fullName evidence="15">Sodium-dependent multivitamin transporter</fullName>
    </recommendedName>
</protein>
<feature type="transmembrane region" description="Helical" evidence="13">
    <location>
        <begin position="280"/>
        <end position="302"/>
    </location>
</feature>
<keyword evidence="5 13" id="KW-0812">Transmembrane</keyword>
<evidence type="ECO:0008006" key="15">
    <source>
        <dbReference type="Google" id="ProtNLM"/>
    </source>
</evidence>
<dbReference type="GO" id="GO:0005886">
    <property type="term" value="C:plasma membrane"/>
    <property type="evidence" value="ECO:0007669"/>
    <property type="project" value="UniProtKB-SubCell"/>
</dbReference>
<keyword evidence="8" id="KW-0406">Ion transport</keyword>
<dbReference type="PANTHER" id="PTHR42985:SF40">
    <property type="entry name" value="LD47995P-RELATED"/>
    <property type="match status" value="1"/>
</dbReference>
<evidence type="ECO:0000256" key="3">
    <source>
        <dbReference type="ARBA" id="ARBA00022448"/>
    </source>
</evidence>